<dbReference type="AlphaFoldDB" id="A0A2W2EFG7"/>
<evidence type="ECO:0000256" key="2">
    <source>
        <dbReference type="SAM" id="Phobius"/>
    </source>
</evidence>
<keyword evidence="2" id="KW-0812">Transmembrane</keyword>
<keyword evidence="4" id="KW-1185">Reference proteome</keyword>
<protein>
    <recommendedName>
        <fullName evidence="5">DUF2637 domain-containing protein</fullName>
    </recommendedName>
</protein>
<feature type="transmembrane region" description="Helical" evidence="2">
    <location>
        <begin position="77"/>
        <end position="96"/>
    </location>
</feature>
<dbReference type="InterPro" id="IPR021235">
    <property type="entry name" value="DUF2637"/>
</dbReference>
<dbReference type="RefSeq" id="WP_111213144.1">
    <property type="nucleotide sequence ID" value="NZ_POTY01000033.1"/>
</dbReference>
<name>A0A2W2EFG7_9ACTN</name>
<keyword evidence="2" id="KW-0472">Membrane</keyword>
<comment type="caution">
    <text evidence="3">The sequence shown here is derived from an EMBL/GenBank/DDBJ whole genome shotgun (WGS) entry which is preliminary data.</text>
</comment>
<reference evidence="3 4" key="1">
    <citation type="submission" date="2018-01" db="EMBL/GenBank/DDBJ databases">
        <title>Draft genome sequence of Jishengella sp. NA12.</title>
        <authorList>
            <person name="Sahin N."/>
            <person name="Ay H."/>
            <person name="Saygin H."/>
        </authorList>
    </citation>
    <scope>NUCLEOTIDE SEQUENCE [LARGE SCALE GENOMIC DNA]</scope>
    <source>
        <strain evidence="3 4">NA12</strain>
    </source>
</reference>
<dbReference type="OrthoDB" id="3393357at2"/>
<keyword evidence="2" id="KW-1133">Transmembrane helix</keyword>
<dbReference type="Pfam" id="PF10935">
    <property type="entry name" value="DUF2637"/>
    <property type="match status" value="1"/>
</dbReference>
<feature type="transmembrane region" description="Helical" evidence="2">
    <location>
        <begin position="102"/>
        <end position="122"/>
    </location>
</feature>
<organism evidence="3 4">
    <name type="scientific">Micromonospora craterilacus</name>
    <dbReference type="NCBI Taxonomy" id="1655439"/>
    <lineage>
        <taxon>Bacteria</taxon>
        <taxon>Bacillati</taxon>
        <taxon>Actinomycetota</taxon>
        <taxon>Actinomycetes</taxon>
        <taxon>Micromonosporales</taxon>
        <taxon>Micromonosporaceae</taxon>
        <taxon>Micromonospora</taxon>
    </lineage>
</organism>
<evidence type="ECO:0000256" key="1">
    <source>
        <dbReference type="SAM" id="MobiDB-lite"/>
    </source>
</evidence>
<evidence type="ECO:0000313" key="4">
    <source>
        <dbReference type="Proteomes" id="UP000248924"/>
    </source>
</evidence>
<feature type="compositionally biased region" description="Basic and acidic residues" evidence="1">
    <location>
        <begin position="129"/>
        <end position="147"/>
    </location>
</feature>
<evidence type="ECO:0000313" key="3">
    <source>
        <dbReference type="EMBL" id="PZG21153.1"/>
    </source>
</evidence>
<sequence>MKTRTDTLLLVLTALFVGALAIVAGAISFAHMMELAERHGQSGWKACAFPVSVDGLEIVASLYLVAQRRAGRPTGRIPWVALVVGTLASLAANVAVGGADPIGKALAGWPALSMLVSVKLLFSMIDHGGDDQRTVRDDQRTATDRPPDSGTIPQTGPDGGPSSGPATDERTDRPGSSTTGGADQSTGPASQSAAAQAGTVAHLLPAARSALATLAGSGRSLSRDALADAMRDNGHGVSNARASLLVKILKAEQDISVAAAVAFRAADPVSQQDVAA</sequence>
<proteinExistence type="predicted"/>
<gene>
    <name evidence="3" type="ORF">C1I95_08020</name>
</gene>
<feature type="transmembrane region" description="Helical" evidence="2">
    <location>
        <begin position="7"/>
        <end position="31"/>
    </location>
</feature>
<dbReference type="Proteomes" id="UP000248924">
    <property type="component" value="Unassembled WGS sequence"/>
</dbReference>
<evidence type="ECO:0008006" key="5">
    <source>
        <dbReference type="Google" id="ProtNLM"/>
    </source>
</evidence>
<feature type="region of interest" description="Disordered" evidence="1">
    <location>
        <begin position="129"/>
        <end position="196"/>
    </location>
</feature>
<accession>A0A2W2EFG7</accession>
<dbReference type="EMBL" id="POTY01000033">
    <property type="protein sequence ID" value="PZG21153.1"/>
    <property type="molecule type" value="Genomic_DNA"/>
</dbReference>
<feature type="compositionally biased region" description="Polar residues" evidence="1">
    <location>
        <begin position="174"/>
        <end position="188"/>
    </location>
</feature>
<feature type="transmembrane region" description="Helical" evidence="2">
    <location>
        <begin position="43"/>
        <end position="65"/>
    </location>
</feature>